<dbReference type="InterPro" id="IPR011051">
    <property type="entry name" value="RmlC_Cupin_sf"/>
</dbReference>
<feature type="region of interest" description="Disordered" evidence="1">
    <location>
        <begin position="172"/>
        <end position="204"/>
    </location>
</feature>
<dbReference type="Pfam" id="PF00190">
    <property type="entry name" value="Cupin_1"/>
    <property type="match status" value="1"/>
</dbReference>
<dbReference type="PANTHER" id="PTHR31189">
    <property type="entry name" value="OS03G0336100 PROTEIN-RELATED"/>
    <property type="match status" value="1"/>
</dbReference>
<accession>A0A3G9INV7</accession>
<dbReference type="Gene3D" id="2.60.120.10">
    <property type="entry name" value="Jelly Rolls"/>
    <property type="match status" value="1"/>
</dbReference>
<evidence type="ECO:0000259" key="2">
    <source>
        <dbReference type="SMART" id="SM00835"/>
    </source>
</evidence>
<proteinExistence type="predicted"/>
<dbReference type="InterPro" id="IPR050253">
    <property type="entry name" value="Seed_Storage-Functional"/>
</dbReference>
<dbReference type="InterPro" id="IPR006045">
    <property type="entry name" value="Cupin_1"/>
</dbReference>
<evidence type="ECO:0000313" key="4">
    <source>
        <dbReference type="Proteomes" id="UP000275368"/>
    </source>
</evidence>
<reference evidence="3 4" key="1">
    <citation type="submission" date="2018-11" db="EMBL/GenBank/DDBJ databases">
        <title>Complete genome sequence of Paenibacillus baekrokdamisoli strain KCTC 33723.</title>
        <authorList>
            <person name="Kang S.W."/>
            <person name="Lee K.C."/>
            <person name="Kim K.K."/>
            <person name="Kim J.S."/>
            <person name="Kim D.S."/>
            <person name="Ko S.H."/>
            <person name="Yang S.H."/>
            <person name="Lee J.S."/>
        </authorList>
    </citation>
    <scope>NUCLEOTIDE SEQUENCE [LARGE SCALE GENOMIC DNA]</scope>
    <source>
        <strain evidence="3 4">KCTC 33723</strain>
    </source>
</reference>
<gene>
    <name evidence="3" type="ORF">Back11_19020</name>
</gene>
<evidence type="ECO:0000256" key="1">
    <source>
        <dbReference type="SAM" id="MobiDB-lite"/>
    </source>
</evidence>
<dbReference type="AlphaFoldDB" id="A0A3G9INV7"/>
<dbReference type="SMART" id="SM00835">
    <property type="entry name" value="Cupin_1"/>
    <property type="match status" value="1"/>
</dbReference>
<dbReference type="CDD" id="cd20306">
    <property type="entry name" value="cupin_OxDC-like"/>
    <property type="match status" value="1"/>
</dbReference>
<dbReference type="InterPro" id="IPR014710">
    <property type="entry name" value="RmlC-like_jellyroll"/>
</dbReference>
<sequence length="204" mass="22599">MQSPANLQSPSLNLAYDLSNAPFFIRNNNNFILQLTGSQLPVMQNLSMFDIRLSQSHTIEPHWHPNAAELVYVISGEAIVTVLDTFTRQLLTYRVKPPQAVYIPMAWWHWEIALTDNTQLLAIFDNAAPQTVFGSDVLRKTPPEVLQLSYGINGAQLAQVLQPITQTVVIGPPNPSFGQTPPAGAPRDTESIPLRTGTYHPSTQ</sequence>
<organism evidence="3 4">
    <name type="scientific">Paenibacillus baekrokdamisoli</name>
    <dbReference type="NCBI Taxonomy" id="1712516"/>
    <lineage>
        <taxon>Bacteria</taxon>
        <taxon>Bacillati</taxon>
        <taxon>Bacillota</taxon>
        <taxon>Bacilli</taxon>
        <taxon>Bacillales</taxon>
        <taxon>Paenibacillaceae</taxon>
        <taxon>Paenibacillus</taxon>
    </lineage>
</organism>
<keyword evidence="4" id="KW-1185">Reference proteome</keyword>
<dbReference type="KEGG" id="pbk:Back11_19020"/>
<dbReference type="EMBL" id="AP019308">
    <property type="protein sequence ID" value="BBH20557.1"/>
    <property type="molecule type" value="Genomic_DNA"/>
</dbReference>
<dbReference type="Proteomes" id="UP000275368">
    <property type="component" value="Chromosome"/>
</dbReference>
<evidence type="ECO:0000313" key="3">
    <source>
        <dbReference type="EMBL" id="BBH20557.1"/>
    </source>
</evidence>
<dbReference type="OrthoDB" id="2739624at2"/>
<name>A0A3G9INV7_9BACL</name>
<protein>
    <submittedName>
        <fullName evidence="3">Cupin</fullName>
    </submittedName>
</protein>
<dbReference type="SUPFAM" id="SSF51182">
    <property type="entry name" value="RmlC-like cupins"/>
    <property type="match status" value="1"/>
</dbReference>
<feature type="domain" description="Cupin type-1" evidence="2">
    <location>
        <begin position="16"/>
        <end position="158"/>
    </location>
</feature>